<evidence type="ECO:0000313" key="12">
    <source>
        <dbReference type="EMBL" id="OGH01536.1"/>
    </source>
</evidence>
<gene>
    <name evidence="9" type="primary">cbiA</name>
    <name evidence="12" type="ORF">A2557_13975</name>
</gene>
<dbReference type="GO" id="GO:0009236">
    <property type="term" value="P:cobalamin biosynthetic process"/>
    <property type="evidence" value="ECO:0007669"/>
    <property type="project" value="UniProtKB-UniRule"/>
</dbReference>
<dbReference type="UniPathway" id="UPA00148">
    <property type="reaction ID" value="UER00231"/>
</dbReference>
<evidence type="ECO:0000256" key="7">
    <source>
        <dbReference type="ARBA" id="ARBA00022842"/>
    </source>
</evidence>
<evidence type="ECO:0000256" key="3">
    <source>
        <dbReference type="ARBA" id="ARBA00022573"/>
    </source>
</evidence>
<evidence type="ECO:0000259" key="10">
    <source>
        <dbReference type="Pfam" id="PF01656"/>
    </source>
</evidence>
<evidence type="ECO:0000256" key="8">
    <source>
        <dbReference type="ARBA" id="ARBA00022962"/>
    </source>
</evidence>
<dbReference type="InterPro" id="IPR011698">
    <property type="entry name" value="GATase_3"/>
</dbReference>
<evidence type="ECO:0000256" key="1">
    <source>
        <dbReference type="ARBA" id="ARBA00001946"/>
    </source>
</evidence>
<reference evidence="12 13" key="1">
    <citation type="journal article" date="2016" name="Nat. Commun.">
        <title>Thousands of microbial genomes shed light on interconnected biogeochemical processes in an aquifer system.</title>
        <authorList>
            <person name="Anantharaman K."/>
            <person name="Brown C.T."/>
            <person name="Hug L.A."/>
            <person name="Sharon I."/>
            <person name="Castelle C.J."/>
            <person name="Probst A.J."/>
            <person name="Thomas B.C."/>
            <person name="Singh A."/>
            <person name="Wilkins M.J."/>
            <person name="Karaoz U."/>
            <person name="Brodie E.L."/>
            <person name="Williams K.H."/>
            <person name="Hubbard S.S."/>
            <person name="Banfield J.F."/>
        </authorList>
    </citation>
    <scope>NUCLEOTIDE SEQUENCE [LARGE SCALE GENOMIC DNA]</scope>
</reference>
<comment type="similarity">
    <text evidence="9">Belongs to the CobB/CbiA family.</text>
</comment>
<dbReference type="InterPro" id="IPR004484">
    <property type="entry name" value="CbiA/CobB_synth"/>
</dbReference>
<dbReference type="EMBL" id="MFNF01000033">
    <property type="protein sequence ID" value="OGH01536.1"/>
    <property type="molecule type" value="Genomic_DNA"/>
</dbReference>
<feature type="active site" description="Nucleophile" evidence="9">
    <location>
        <position position="334"/>
    </location>
</feature>
<proteinExistence type="inferred from homology"/>
<dbReference type="SUPFAM" id="SSF52540">
    <property type="entry name" value="P-loop containing nucleoside triphosphate hydrolases"/>
    <property type="match status" value="1"/>
</dbReference>
<dbReference type="CDD" id="cd05388">
    <property type="entry name" value="CobB_N"/>
    <property type="match status" value="1"/>
</dbReference>
<feature type="domain" description="CobQ/CobB/MinD/ParA nucleotide binding" evidence="10">
    <location>
        <begin position="17"/>
        <end position="187"/>
    </location>
</feature>
<dbReference type="EC" id="6.3.5.11" evidence="9"/>
<dbReference type="Gene3D" id="3.40.50.880">
    <property type="match status" value="1"/>
</dbReference>
<dbReference type="Pfam" id="PF07685">
    <property type="entry name" value="GATase_3"/>
    <property type="match status" value="1"/>
</dbReference>
<comment type="function">
    <text evidence="9">Catalyzes the ATP-dependent amidation of the two carboxylate groups at positions a and c of cobyrinate, using either L-glutamine or ammonia as the nitrogen source.</text>
</comment>
<dbReference type="GO" id="GO:0042242">
    <property type="term" value="F:cobyrinic acid a,c-diamide synthase activity"/>
    <property type="evidence" value="ECO:0007669"/>
    <property type="project" value="UniProtKB-UniRule"/>
</dbReference>
<dbReference type="Proteomes" id="UP000177583">
    <property type="component" value="Unassembled WGS sequence"/>
</dbReference>
<comment type="pathway">
    <text evidence="9">Cofactor biosynthesis; adenosylcobalamin biosynthesis; cob(II)yrinate a,c-diamide from sirohydrochlorin (anaerobic route): step 10/10.</text>
</comment>
<keyword evidence="5 9" id="KW-0547">Nucleotide-binding</keyword>
<evidence type="ECO:0000256" key="6">
    <source>
        <dbReference type="ARBA" id="ARBA00022840"/>
    </source>
</evidence>
<dbReference type="InterPro" id="IPR029062">
    <property type="entry name" value="Class_I_gatase-like"/>
</dbReference>
<dbReference type="SUPFAM" id="SSF52317">
    <property type="entry name" value="Class I glutamine amidotransferase-like"/>
    <property type="match status" value="1"/>
</dbReference>
<evidence type="ECO:0000256" key="2">
    <source>
        <dbReference type="ARBA" id="ARBA00006205"/>
    </source>
</evidence>
<comment type="similarity">
    <text evidence="2">Belongs to the CobB/CobQ family. CobQ subfamily.</text>
</comment>
<evidence type="ECO:0000256" key="4">
    <source>
        <dbReference type="ARBA" id="ARBA00022598"/>
    </source>
</evidence>
<dbReference type="HAMAP" id="MF_00027">
    <property type="entry name" value="CobB_CbiA"/>
    <property type="match status" value="1"/>
</dbReference>
<comment type="miscellaneous">
    <text evidence="9">The a and c carboxylates of cobyrinate are activated for nucleophilic attack via formation of a phosphorylated intermediate by ATP. CbiA catalyzes first the amidation of the c-carboxylate, and then that of the a-carboxylate.</text>
</comment>
<dbReference type="InterPro" id="IPR027417">
    <property type="entry name" value="P-loop_NTPase"/>
</dbReference>
<dbReference type="Pfam" id="PF01656">
    <property type="entry name" value="CbiA"/>
    <property type="match status" value="1"/>
</dbReference>
<name>A0A1F6GTM6_9PROT</name>
<organism evidence="12 13">
    <name type="scientific">Candidatus Lambdaproteobacteria bacterium RIFOXYD2_FULL_56_26</name>
    <dbReference type="NCBI Taxonomy" id="1817773"/>
    <lineage>
        <taxon>Bacteria</taxon>
        <taxon>Pseudomonadati</taxon>
        <taxon>Pseudomonadota</taxon>
        <taxon>Candidatus Lambdaproteobacteria</taxon>
    </lineage>
</organism>
<feature type="domain" description="CobB/CobQ-like glutamine amidotransferase" evidence="11">
    <location>
        <begin position="254"/>
        <end position="440"/>
    </location>
</feature>
<comment type="catalytic activity">
    <reaction evidence="9">
        <text>cob(II)yrinate + 2 L-glutamine + 2 ATP + 2 H2O = cob(II)yrinate a,c diamide + 2 L-glutamate + 2 ADP + 2 phosphate + 2 H(+)</text>
        <dbReference type="Rhea" id="RHEA:26289"/>
        <dbReference type="ChEBI" id="CHEBI:15377"/>
        <dbReference type="ChEBI" id="CHEBI:15378"/>
        <dbReference type="ChEBI" id="CHEBI:29985"/>
        <dbReference type="ChEBI" id="CHEBI:30616"/>
        <dbReference type="ChEBI" id="CHEBI:43474"/>
        <dbReference type="ChEBI" id="CHEBI:58359"/>
        <dbReference type="ChEBI" id="CHEBI:58537"/>
        <dbReference type="ChEBI" id="CHEBI:58894"/>
        <dbReference type="ChEBI" id="CHEBI:456216"/>
        <dbReference type="EC" id="6.3.5.11"/>
    </reaction>
</comment>
<keyword evidence="3 9" id="KW-0169">Cobalamin biosynthesis</keyword>
<feature type="site" description="Increases nucleophilicity of active site Cys" evidence="9">
    <location>
        <position position="435"/>
    </location>
</feature>
<dbReference type="AlphaFoldDB" id="A0A1F6GTM6"/>
<dbReference type="PANTHER" id="PTHR43873:SF1">
    <property type="entry name" value="COBYRINATE A,C-DIAMIDE SYNTHASE"/>
    <property type="match status" value="1"/>
</dbReference>
<keyword evidence="4 9" id="KW-0436">Ligase</keyword>
<evidence type="ECO:0000259" key="11">
    <source>
        <dbReference type="Pfam" id="PF07685"/>
    </source>
</evidence>
<dbReference type="PANTHER" id="PTHR43873">
    <property type="entry name" value="COBYRINATE A,C-DIAMIDE SYNTHASE"/>
    <property type="match status" value="1"/>
</dbReference>
<dbReference type="CDD" id="cd03130">
    <property type="entry name" value="GATase1_CobB"/>
    <property type="match status" value="1"/>
</dbReference>
<comment type="domain">
    <text evidence="9">Comprises of two domains. The C-terminal domain contains the binding site for glutamine and catalyzes the hydrolysis of this substrate to glutamate and ammonia. The N-terminal domain is anticipated to bind ATP and cobyrinate and catalyzes the ultimate synthesis of the diamide product. The ammonia produced via the glutaminase domain is probably translocated to the adjacent domain via a molecular tunnel, where it reacts with an activated intermediate.</text>
</comment>
<keyword evidence="7 9" id="KW-0460">Magnesium</keyword>
<dbReference type="InterPro" id="IPR002586">
    <property type="entry name" value="CobQ/CobB/MinD/ParA_Nub-bd_dom"/>
</dbReference>
<dbReference type="NCBIfam" id="NF002204">
    <property type="entry name" value="PRK01077.1"/>
    <property type="match status" value="1"/>
</dbReference>
<dbReference type="GO" id="GO:0005524">
    <property type="term" value="F:ATP binding"/>
    <property type="evidence" value="ECO:0007669"/>
    <property type="project" value="UniProtKB-UniRule"/>
</dbReference>
<dbReference type="PROSITE" id="PS51274">
    <property type="entry name" value="GATASE_COBBQ"/>
    <property type="match status" value="1"/>
</dbReference>
<evidence type="ECO:0000256" key="5">
    <source>
        <dbReference type="ARBA" id="ARBA00022741"/>
    </source>
</evidence>
<comment type="caution">
    <text evidence="12">The sequence shown here is derived from an EMBL/GenBank/DDBJ whole genome shotgun (WGS) entry which is preliminary data.</text>
</comment>
<dbReference type="Gene3D" id="3.40.50.300">
    <property type="entry name" value="P-loop containing nucleotide triphosphate hydrolases"/>
    <property type="match status" value="1"/>
</dbReference>
<evidence type="ECO:0000256" key="9">
    <source>
        <dbReference type="HAMAP-Rule" id="MF_00027"/>
    </source>
</evidence>
<protein>
    <recommendedName>
        <fullName evidence="9">Cobyrinate a,c-diamide synthase</fullName>
        <ecNumber evidence="9">6.3.5.11</ecNumber>
    </recommendedName>
    <alternativeName>
        <fullName evidence="9">Cobyrinic acid a,c-diamide synthetase</fullName>
    </alternativeName>
</protein>
<sequence>MPSRPVPRILISAPAKSSGKTTVTLGLIRSLVRRGLTVQAFKKGPDFIDPLWHGQASGRPGRNLDPWMMEPQGVLDSLDRHSRGTDLVVIEGNHGLHDGLDREGRFSTAGLAELLQTPVVLVVDSRGLNRGVAAQVLGQLAMTPKIELAGVILNRVKTERQGAKLVASLEYHTGAKVLGVLGEDLAVGIEERHLGLTTVEETQGAEQKINGAADWVAQGLDLDEILTLAQKAAALEFPALEPTPAWTGEKLPLGVIRNEAFCFYYPENLEALERAGAELVFLDPIRDRTIPPLAGLYIGGGFPESFLPQLAANQSFRAELKTRLQAGLPYWAECGGLIYLAESASFDGETRYEGVGWIPGQINFSKRPVGFGYMELTAQKPHWLSGSFRAHEFHYSKLTPLDPDLPKLFSVERGFGLGGQEDGLLWGQGLAGYAHLHALAAPLWAPGFLDQIRNLGFR</sequence>
<keyword evidence="6 9" id="KW-0067">ATP-binding</keyword>
<dbReference type="NCBIfam" id="TIGR00379">
    <property type="entry name" value="cobB"/>
    <property type="match status" value="1"/>
</dbReference>
<comment type="cofactor">
    <cofactor evidence="1 9">
        <name>Mg(2+)</name>
        <dbReference type="ChEBI" id="CHEBI:18420"/>
    </cofactor>
</comment>
<keyword evidence="8 9" id="KW-0315">Glutamine amidotransferase</keyword>
<accession>A0A1F6GTM6</accession>
<evidence type="ECO:0000313" key="13">
    <source>
        <dbReference type="Proteomes" id="UP000177583"/>
    </source>
</evidence>